<gene>
    <name evidence="3" type="ORF">OAUR00152_LOCUS6104</name>
</gene>
<feature type="domain" description="Fungal lipase-type" evidence="2">
    <location>
        <begin position="220"/>
        <end position="375"/>
    </location>
</feature>
<name>A0A7S4MD75_9STRA</name>
<dbReference type="CDD" id="cd00519">
    <property type="entry name" value="Lipase_3"/>
    <property type="match status" value="1"/>
</dbReference>
<reference evidence="3" key="1">
    <citation type="submission" date="2021-01" db="EMBL/GenBank/DDBJ databases">
        <authorList>
            <person name="Corre E."/>
            <person name="Pelletier E."/>
            <person name="Niang G."/>
            <person name="Scheremetjew M."/>
            <person name="Finn R."/>
            <person name="Kale V."/>
            <person name="Holt S."/>
            <person name="Cochrane G."/>
            <person name="Meng A."/>
            <person name="Brown T."/>
            <person name="Cohen L."/>
        </authorList>
    </citation>
    <scope>NUCLEOTIDE SEQUENCE</scope>
    <source>
        <strain evidence="3">Isolate 1302-5</strain>
    </source>
</reference>
<dbReference type="GO" id="GO:0006629">
    <property type="term" value="P:lipid metabolic process"/>
    <property type="evidence" value="ECO:0007669"/>
    <property type="project" value="InterPro"/>
</dbReference>
<dbReference type="PANTHER" id="PTHR45856:SF11">
    <property type="entry name" value="FUNGAL LIPASE-LIKE DOMAIN-CONTAINING PROTEIN"/>
    <property type="match status" value="1"/>
</dbReference>
<dbReference type="PANTHER" id="PTHR45856">
    <property type="entry name" value="ALPHA/BETA-HYDROLASES SUPERFAMILY PROTEIN"/>
    <property type="match status" value="1"/>
</dbReference>
<evidence type="ECO:0000259" key="2">
    <source>
        <dbReference type="Pfam" id="PF01764"/>
    </source>
</evidence>
<dbReference type="AlphaFoldDB" id="A0A7S4MD75"/>
<dbReference type="InterPro" id="IPR029058">
    <property type="entry name" value="AB_hydrolase_fold"/>
</dbReference>
<protein>
    <recommendedName>
        <fullName evidence="2">Fungal lipase-type domain-containing protein</fullName>
    </recommendedName>
</protein>
<sequence>MKAIAAPPRLRLPTLAAAALACFLFLSYPLGIKCSGERDEHEGDHHDHSAPNACSDPERSASDPYCTPYKTKRSLPTDLVGDDGYQWPTLYEEADDMLDASLLMYPMATLRKIAKKEKAGDLSMTGGKKLVDVDVILKEPATAREIEGVLTSNIALLKEALGAEEAEVVDDALDTIIARQSTMPNAAGKRATLEEFNDDNSQEELVYAIATDSALKRVTLGFRGSVTRRDFLQDAQIWMTDEPNPFAGRGKGQPKKMGIHNGFHDYLFYNDTTDDTPKSKYEVIEDQVIAVLKKNPGYKLYVTGHSLGGALSTLFAFLASARDEIPNPVTCVSVASPYVGDSRWKKAFQFAEARGLLRHLRVSNKKDIVTLMPFLSLRLRGYKHVGINLKLYPDTHELIYPKVGKRYQAQAWARIWGNSLLTNPSMKYLVNHGTSEYNRRLDKAHDVLGGLYLNDLYSNRTVVGLLVNRFADRLTDTGAAVAREDGDRKAL</sequence>
<evidence type="ECO:0000313" key="3">
    <source>
        <dbReference type="EMBL" id="CAE2215067.1"/>
    </source>
</evidence>
<dbReference type="EMBL" id="HBKQ01009135">
    <property type="protein sequence ID" value="CAE2215067.1"/>
    <property type="molecule type" value="Transcribed_RNA"/>
</dbReference>
<dbReference type="InterPro" id="IPR002921">
    <property type="entry name" value="Fungal_lipase-type"/>
</dbReference>
<evidence type="ECO:0000256" key="1">
    <source>
        <dbReference type="SAM" id="MobiDB-lite"/>
    </source>
</evidence>
<dbReference type="Gene3D" id="3.40.50.1820">
    <property type="entry name" value="alpha/beta hydrolase"/>
    <property type="match status" value="1"/>
</dbReference>
<dbReference type="SUPFAM" id="SSF53474">
    <property type="entry name" value="alpha/beta-Hydrolases"/>
    <property type="match status" value="1"/>
</dbReference>
<proteinExistence type="predicted"/>
<organism evidence="3">
    <name type="scientific">Odontella aurita</name>
    <dbReference type="NCBI Taxonomy" id="265563"/>
    <lineage>
        <taxon>Eukaryota</taxon>
        <taxon>Sar</taxon>
        <taxon>Stramenopiles</taxon>
        <taxon>Ochrophyta</taxon>
        <taxon>Bacillariophyta</taxon>
        <taxon>Mediophyceae</taxon>
        <taxon>Biddulphiophycidae</taxon>
        <taxon>Eupodiscales</taxon>
        <taxon>Odontellaceae</taxon>
        <taxon>Odontella</taxon>
    </lineage>
</organism>
<accession>A0A7S4MD75</accession>
<feature type="region of interest" description="Disordered" evidence="1">
    <location>
        <begin position="38"/>
        <end position="66"/>
    </location>
</feature>
<feature type="compositionally biased region" description="Basic and acidic residues" evidence="1">
    <location>
        <begin position="38"/>
        <end position="49"/>
    </location>
</feature>
<dbReference type="Pfam" id="PF01764">
    <property type="entry name" value="Lipase_3"/>
    <property type="match status" value="1"/>
</dbReference>
<dbReference type="PROSITE" id="PS51257">
    <property type="entry name" value="PROKAR_LIPOPROTEIN"/>
    <property type="match status" value="1"/>
</dbReference>
<dbReference type="InterPro" id="IPR051218">
    <property type="entry name" value="Sec_MonoDiacylglyc_Lipase"/>
</dbReference>